<keyword evidence="10 25" id="KW-0812">Transmembrane</keyword>
<dbReference type="InterPro" id="IPR020067">
    <property type="entry name" value="Frizzled_dom"/>
</dbReference>
<organism evidence="28 29">
    <name type="scientific">Carlito syrichta</name>
    <name type="common">Philippine tarsier</name>
    <name type="synonym">Tarsius syrichta</name>
    <dbReference type="NCBI Taxonomy" id="1868482"/>
    <lineage>
        <taxon>Eukaryota</taxon>
        <taxon>Metazoa</taxon>
        <taxon>Chordata</taxon>
        <taxon>Craniata</taxon>
        <taxon>Vertebrata</taxon>
        <taxon>Euteleostomi</taxon>
        <taxon>Mammalia</taxon>
        <taxon>Eutheria</taxon>
        <taxon>Euarchontoglires</taxon>
        <taxon>Primates</taxon>
        <taxon>Haplorrhini</taxon>
        <taxon>Tarsiiformes</taxon>
        <taxon>Tarsiidae</taxon>
        <taxon>Carlito</taxon>
    </lineage>
</organism>
<dbReference type="PANTHER" id="PTHR11309">
    <property type="entry name" value="FRIZZLED"/>
    <property type="match status" value="1"/>
</dbReference>
<dbReference type="PROSITE" id="PS50038">
    <property type="entry name" value="FZ"/>
    <property type="match status" value="1"/>
</dbReference>
<evidence type="ECO:0000256" key="5">
    <source>
        <dbReference type="ARBA" id="ARBA00008077"/>
    </source>
</evidence>
<evidence type="ECO:0000313" key="28">
    <source>
        <dbReference type="Proteomes" id="UP000189704"/>
    </source>
</evidence>
<dbReference type="Proteomes" id="UP000189704">
    <property type="component" value="Unplaced"/>
</dbReference>
<protein>
    <recommendedName>
        <fullName evidence="6">Frizzled-6</fullName>
    </recommendedName>
</protein>
<reference evidence="29" key="1">
    <citation type="submission" date="2025-08" db="UniProtKB">
        <authorList>
            <consortium name="RefSeq"/>
        </authorList>
    </citation>
    <scope>IDENTIFICATION</scope>
</reference>
<feature type="compositionally biased region" description="Basic and acidic residues" evidence="24">
    <location>
        <begin position="713"/>
        <end position="727"/>
    </location>
</feature>
<evidence type="ECO:0000256" key="18">
    <source>
        <dbReference type="ARBA" id="ARBA00023170"/>
    </source>
</evidence>
<evidence type="ECO:0000256" key="19">
    <source>
        <dbReference type="ARBA" id="ARBA00023180"/>
    </source>
</evidence>
<keyword evidence="11" id="KW-0732">Signal</keyword>
<dbReference type="FunFam" id="1.10.2000.10:FF:000014">
    <property type="entry name" value="frizzled-6 isoform X1"/>
    <property type="match status" value="1"/>
</dbReference>
<name>A0A1U7TDP0_CARSF</name>
<evidence type="ECO:0000256" key="21">
    <source>
        <dbReference type="ARBA" id="ARBA00023329"/>
    </source>
</evidence>
<accession>A0A1U7TDP0</accession>
<keyword evidence="20" id="KW-0807">Transducer</keyword>
<dbReference type="GO" id="GO:0030659">
    <property type="term" value="C:cytoplasmic vesicle membrane"/>
    <property type="evidence" value="ECO:0007669"/>
    <property type="project" value="UniProtKB-SubCell"/>
</dbReference>
<feature type="transmembrane region" description="Helical" evidence="25">
    <location>
        <begin position="387"/>
        <end position="411"/>
    </location>
</feature>
<dbReference type="InterPro" id="IPR017981">
    <property type="entry name" value="GPCR_2-like_7TM"/>
</dbReference>
<dbReference type="InterPro" id="IPR041770">
    <property type="entry name" value="FZ6_CRD"/>
</dbReference>
<dbReference type="InterPro" id="IPR000539">
    <property type="entry name" value="Frizzled/Smoothened_7TM"/>
</dbReference>
<feature type="domain" description="FZ" evidence="26">
    <location>
        <begin position="37"/>
        <end position="150"/>
    </location>
</feature>
<dbReference type="OrthoDB" id="10053709at2759"/>
<evidence type="ECO:0000256" key="16">
    <source>
        <dbReference type="ARBA" id="ARBA00023136"/>
    </source>
</evidence>
<feature type="transmembrane region" description="Helical" evidence="25">
    <location>
        <begin position="219"/>
        <end position="240"/>
    </location>
</feature>
<feature type="compositionally biased region" description="Polar residues" evidence="24">
    <location>
        <begin position="683"/>
        <end position="693"/>
    </location>
</feature>
<feature type="compositionally biased region" description="Polar residues" evidence="24">
    <location>
        <begin position="656"/>
        <end position="665"/>
    </location>
</feature>
<keyword evidence="15" id="KW-0297">G-protein coupled receptor</keyword>
<dbReference type="GeneID" id="103254909"/>
<evidence type="ECO:0000259" key="26">
    <source>
        <dbReference type="PROSITE" id="PS50038"/>
    </source>
</evidence>
<evidence type="ECO:0000256" key="13">
    <source>
        <dbReference type="ARBA" id="ARBA00022843"/>
    </source>
</evidence>
<dbReference type="AlphaFoldDB" id="A0A1U7TDP0"/>
<evidence type="ECO:0000256" key="20">
    <source>
        <dbReference type="ARBA" id="ARBA00023224"/>
    </source>
</evidence>
<keyword evidence="7" id="KW-0217">Developmental protein</keyword>
<dbReference type="SMART" id="SM01330">
    <property type="entry name" value="Frizzled"/>
    <property type="match status" value="1"/>
</dbReference>
<evidence type="ECO:0000256" key="4">
    <source>
        <dbReference type="ARBA" id="ARBA00004477"/>
    </source>
</evidence>
<dbReference type="CDD" id="cd07450">
    <property type="entry name" value="CRD_FZ6"/>
    <property type="match status" value="1"/>
</dbReference>
<dbReference type="PROSITE" id="PS50261">
    <property type="entry name" value="G_PROTEIN_RECEP_F2_4"/>
    <property type="match status" value="1"/>
</dbReference>
<feature type="transmembrane region" description="Helical" evidence="25">
    <location>
        <begin position="491"/>
        <end position="512"/>
    </location>
</feature>
<feature type="transmembrane region" description="Helical" evidence="25">
    <location>
        <begin position="252"/>
        <end position="272"/>
    </location>
</feature>
<evidence type="ECO:0000256" key="8">
    <source>
        <dbReference type="ARBA" id="ARBA00022475"/>
    </source>
</evidence>
<keyword evidence="13" id="KW-0832">Ubl conjugation</keyword>
<dbReference type="Gene3D" id="1.10.2000.10">
    <property type="entry name" value="Frizzled cysteine-rich domain"/>
    <property type="match status" value="1"/>
</dbReference>
<feature type="transmembrane region" description="Helical" evidence="25">
    <location>
        <begin position="342"/>
        <end position="363"/>
    </location>
</feature>
<dbReference type="GO" id="GO:0004930">
    <property type="term" value="F:G protein-coupled receptor activity"/>
    <property type="evidence" value="ECO:0007669"/>
    <property type="project" value="UniProtKB-KW"/>
</dbReference>
<dbReference type="Pfam" id="PF01392">
    <property type="entry name" value="Fz"/>
    <property type="match status" value="1"/>
</dbReference>
<evidence type="ECO:0000256" key="11">
    <source>
        <dbReference type="ARBA" id="ARBA00022729"/>
    </source>
</evidence>
<feature type="compositionally biased region" description="Low complexity" evidence="24">
    <location>
        <begin position="694"/>
        <end position="706"/>
    </location>
</feature>
<dbReference type="InterPro" id="IPR026543">
    <property type="entry name" value="FZD6_7TM"/>
</dbReference>
<dbReference type="GO" id="GO:0042813">
    <property type="term" value="F:Wnt receptor activity"/>
    <property type="evidence" value="ECO:0007669"/>
    <property type="project" value="TreeGrafter"/>
</dbReference>
<keyword evidence="16 25" id="KW-0472">Membrane</keyword>
<evidence type="ECO:0000256" key="15">
    <source>
        <dbReference type="ARBA" id="ARBA00023040"/>
    </source>
</evidence>
<feature type="domain" description="G-protein coupled receptors family 2 profile 2" evidence="27">
    <location>
        <begin position="213"/>
        <end position="520"/>
    </location>
</feature>
<dbReference type="PANTHER" id="PTHR11309:SF75">
    <property type="entry name" value="FRIZZLED-6"/>
    <property type="match status" value="1"/>
</dbReference>
<evidence type="ECO:0000256" key="9">
    <source>
        <dbReference type="ARBA" id="ARBA00022687"/>
    </source>
</evidence>
<evidence type="ECO:0000259" key="27">
    <source>
        <dbReference type="PROSITE" id="PS50261"/>
    </source>
</evidence>
<dbReference type="GO" id="GO:0009986">
    <property type="term" value="C:cell surface"/>
    <property type="evidence" value="ECO:0007669"/>
    <property type="project" value="UniProtKB-SubCell"/>
</dbReference>
<dbReference type="CTD" id="8323"/>
<comment type="caution">
    <text evidence="23">Lacks conserved residue(s) required for the propagation of feature annotation.</text>
</comment>
<keyword evidence="14 25" id="KW-1133">Transmembrane helix</keyword>
<evidence type="ECO:0000256" key="10">
    <source>
        <dbReference type="ARBA" id="ARBA00022692"/>
    </source>
</evidence>
<evidence type="ECO:0000256" key="1">
    <source>
        <dbReference type="ARBA" id="ARBA00004241"/>
    </source>
</evidence>
<feature type="disulfide bond" evidence="23">
    <location>
        <begin position="42"/>
        <end position="103"/>
    </location>
</feature>
<dbReference type="InterPro" id="IPR015526">
    <property type="entry name" value="Frizzled/SFRP"/>
</dbReference>
<evidence type="ECO:0000256" key="3">
    <source>
        <dbReference type="ARBA" id="ARBA00004439"/>
    </source>
</evidence>
<keyword evidence="28" id="KW-1185">Reference proteome</keyword>
<evidence type="ECO:0000256" key="24">
    <source>
        <dbReference type="SAM" id="MobiDB-lite"/>
    </source>
</evidence>
<dbReference type="InterPro" id="IPR036790">
    <property type="entry name" value="Frizzled_dom_sf"/>
</dbReference>
<feature type="compositionally biased region" description="Basic and acidic residues" evidence="24">
    <location>
        <begin position="669"/>
        <end position="679"/>
    </location>
</feature>
<feature type="disulfide bond" evidence="23">
    <location>
        <begin position="50"/>
        <end position="96"/>
    </location>
</feature>
<dbReference type="STRING" id="1868482.ENSTSYP00000002576"/>
<feature type="disulfide bond" evidence="23">
    <location>
        <begin position="117"/>
        <end position="141"/>
    </location>
</feature>
<evidence type="ECO:0000256" key="23">
    <source>
        <dbReference type="PROSITE-ProRule" id="PRU00090"/>
    </source>
</evidence>
<dbReference type="FunFam" id="1.20.1070.10:FF:000036">
    <property type="entry name" value="frizzled-3 isoform X1"/>
    <property type="match status" value="1"/>
</dbReference>
<gene>
    <name evidence="29" type="primary">FZD6</name>
</gene>
<dbReference type="PRINTS" id="PR00489">
    <property type="entry name" value="FRIZZLED"/>
</dbReference>
<keyword evidence="9" id="KW-0879">Wnt signaling pathway</keyword>
<keyword evidence="12" id="KW-0256">Endoplasmic reticulum</keyword>
<comment type="similarity">
    <text evidence="5">Belongs to the G-protein coupled receptor Fz/Smo family.</text>
</comment>
<dbReference type="KEGG" id="csyr:103254909"/>
<feature type="region of interest" description="Disordered" evidence="24">
    <location>
        <begin position="606"/>
        <end position="727"/>
    </location>
</feature>
<dbReference type="Gene3D" id="1.20.1070.10">
    <property type="entry name" value="Rhodopsin 7-helix transmembrane proteins"/>
    <property type="match status" value="1"/>
</dbReference>
<dbReference type="SUPFAM" id="SSF63501">
    <property type="entry name" value="Frizzled cysteine-rich domain"/>
    <property type="match status" value="1"/>
</dbReference>
<evidence type="ECO:0000313" key="29">
    <source>
        <dbReference type="RefSeq" id="XP_008051077.1"/>
    </source>
</evidence>
<comment type="subcellular location">
    <subcellularLocation>
        <location evidence="2">Apical cell membrane</location>
        <topology evidence="2">Multi-pass membrane protein</topology>
    </subcellularLocation>
    <subcellularLocation>
        <location evidence="1">Cell surface</location>
    </subcellularLocation>
    <subcellularLocation>
        <location evidence="3">Cytoplasmic vesicle membrane</location>
        <topology evidence="3">Multi-pass membrane protein</topology>
    </subcellularLocation>
    <subcellularLocation>
        <location evidence="4">Endoplasmic reticulum membrane</location>
        <topology evidence="4">Multi-pass membrane protein</topology>
    </subcellularLocation>
</comment>
<keyword evidence="8" id="KW-1003">Cell membrane</keyword>
<keyword evidence="21" id="KW-0968">Cytoplasmic vesicle</keyword>
<dbReference type="RefSeq" id="XP_008051077.1">
    <property type="nucleotide sequence ID" value="XM_008052886.2"/>
</dbReference>
<comment type="subunit">
    <text evidence="22">Interacts with LMBR1L.</text>
</comment>
<sequence>MKKSDLSKLCGKIGNLKKMEMFTFLLMCIFLPIIRGHSLFTCEPITVPRCMKMAYNMTFFPNLMGHYDQGIAAVEMEHFLPLANLECSPNVETFLCKAFVPTCTEQIHVVPPCRKFCEKVYSDCKKLIDTFGIRWPEELECNRLQYCDEAVPVTFDLHTEFLSPQKKTEQVQRDIGFWCPRHLKTSGGQGFKFLGIDQCAPPCPNMYFKSDELEFAKSFIGIVSIFCLCATLFTFLTFLIDVKRFRYPERPIIYYSVCYSIVSLMYFIGFLLGDRTACKKADEKLELGDTVVLGSQNKACTVLFMFLYFFTMAGTVWWVILTITWFLAAGRKWSCEAIEQKAVWFHAVAWGIPGFLTVMLLAMNKVEGDNISGVCFVGLYDLDASRYFVLLPLCLCVFVGLSLLLAGIISLNHVRQVIQHDGRNQEKLKKFMIRIGVFSGLYLVPLVTLLGCYVYEQVNRFTWEVTWVSDHCRQYHIPCPYQAKTKARPELALFMIKYLMTLIVGISAVFWVGSKKTCTEWAGFFKRNRKRDPISESRRVLQESCEFFLKHNSKVKHKKKHYKPSSHKLKVISKSMGTSTGATASHGTSAVAITNHDYLGQETVTEIQTSPEASVRADGESTSKLGEQDCGEPVSPAASNCKRSGEQASRKGQAGSGNDKSSVSGSARGEGRVSPKSDITETGPMQNNNLQAPSSSEPSSLRGSTSLLVHSASGERKEQRAGSHSDA</sequence>
<dbReference type="GO" id="GO:1904693">
    <property type="term" value="P:midbrain morphogenesis"/>
    <property type="evidence" value="ECO:0007669"/>
    <property type="project" value="UniProtKB-ARBA"/>
</dbReference>
<keyword evidence="19" id="KW-0325">Glycoprotein</keyword>
<evidence type="ECO:0000256" key="6">
    <source>
        <dbReference type="ARBA" id="ARBA00018155"/>
    </source>
</evidence>
<dbReference type="GO" id="GO:0016324">
    <property type="term" value="C:apical plasma membrane"/>
    <property type="evidence" value="ECO:0007669"/>
    <property type="project" value="UniProtKB-SubCell"/>
</dbReference>
<proteinExistence type="inferred from homology"/>
<feature type="transmembrane region" description="Helical" evidence="25">
    <location>
        <begin position="302"/>
        <end position="330"/>
    </location>
</feature>
<dbReference type="CDD" id="cd15032">
    <property type="entry name" value="7tmF_FZD6"/>
    <property type="match status" value="1"/>
</dbReference>
<dbReference type="GO" id="GO:0060070">
    <property type="term" value="P:canonical Wnt signaling pathway"/>
    <property type="evidence" value="ECO:0007669"/>
    <property type="project" value="TreeGrafter"/>
</dbReference>
<dbReference type="GO" id="GO:0005789">
    <property type="term" value="C:endoplasmic reticulum membrane"/>
    <property type="evidence" value="ECO:0007669"/>
    <property type="project" value="UniProtKB-SubCell"/>
</dbReference>
<evidence type="ECO:0000256" key="25">
    <source>
        <dbReference type="SAM" id="Phobius"/>
    </source>
</evidence>
<evidence type="ECO:0000256" key="7">
    <source>
        <dbReference type="ARBA" id="ARBA00022473"/>
    </source>
</evidence>
<evidence type="ECO:0000256" key="17">
    <source>
        <dbReference type="ARBA" id="ARBA00023157"/>
    </source>
</evidence>
<evidence type="ECO:0000256" key="12">
    <source>
        <dbReference type="ARBA" id="ARBA00022824"/>
    </source>
</evidence>
<dbReference type="Pfam" id="PF01534">
    <property type="entry name" value="Frizzled"/>
    <property type="match status" value="1"/>
</dbReference>
<keyword evidence="17 23" id="KW-1015">Disulfide bond</keyword>
<feature type="transmembrane region" description="Helical" evidence="25">
    <location>
        <begin position="431"/>
        <end position="456"/>
    </location>
</feature>
<dbReference type="GO" id="GO:0017147">
    <property type="term" value="F:Wnt-protein binding"/>
    <property type="evidence" value="ECO:0007669"/>
    <property type="project" value="TreeGrafter"/>
</dbReference>
<evidence type="ECO:0000256" key="2">
    <source>
        <dbReference type="ARBA" id="ARBA00004424"/>
    </source>
</evidence>
<dbReference type="SMART" id="SM00063">
    <property type="entry name" value="FRI"/>
    <property type="match status" value="1"/>
</dbReference>
<dbReference type="GO" id="GO:0035567">
    <property type="term" value="P:non-canonical Wnt signaling pathway"/>
    <property type="evidence" value="ECO:0007669"/>
    <property type="project" value="TreeGrafter"/>
</dbReference>
<evidence type="ECO:0000256" key="22">
    <source>
        <dbReference type="ARBA" id="ARBA00062611"/>
    </source>
</evidence>
<evidence type="ECO:0000256" key="14">
    <source>
        <dbReference type="ARBA" id="ARBA00022989"/>
    </source>
</evidence>
<keyword evidence="18" id="KW-0675">Receptor</keyword>